<organism evidence="8 9">
    <name type="scientific">Flectobacillus roseus</name>
    <dbReference type="NCBI Taxonomy" id="502259"/>
    <lineage>
        <taxon>Bacteria</taxon>
        <taxon>Pseudomonadati</taxon>
        <taxon>Bacteroidota</taxon>
        <taxon>Cytophagia</taxon>
        <taxon>Cytophagales</taxon>
        <taxon>Flectobacillaceae</taxon>
        <taxon>Flectobacillus</taxon>
    </lineage>
</organism>
<reference evidence="8 9" key="1">
    <citation type="submission" date="2023-05" db="EMBL/GenBank/DDBJ databases">
        <title>Novel species of genus Flectobacillus isolated from stream in China.</title>
        <authorList>
            <person name="Lu H."/>
        </authorList>
    </citation>
    <scope>NUCLEOTIDE SEQUENCE [LARGE SCALE GENOMIC DNA]</scope>
    <source>
        <strain evidence="8 9">KCTC 42575</strain>
    </source>
</reference>
<accession>A0ABT6Y9D6</accession>
<dbReference type="SUPFAM" id="SSF141986">
    <property type="entry name" value="LD-carboxypeptidase A C-terminal domain-like"/>
    <property type="match status" value="1"/>
</dbReference>
<dbReference type="CDD" id="cd07025">
    <property type="entry name" value="Peptidase_S66"/>
    <property type="match status" value="1"/>
</dbReference>
<dbReference type="InterPro" id="IPR029062">
    <property type="entry name" value="Class_I_gatase-like"/>
</dbReference>
<dbReference type="Gene3D" id="3.50.30.60">
    <property type="entry name" value="LD-carboxypeptidase A C-terminal domain-like"/>
    <property type="match status" value="1"/>
</dbReference>
<sequence length="303" mass="33567">MQKPPFLKKGDTVGVLALAWKVAFEDLEAAIAYMETEWELKVVLGESLKTSYNQYAATDEIRARDLQQMLDNPSIKAIFSARGGYGSARILDQINFDAFLENPKWLIGFSDITAVLCHAFCLGVESIHGVMPKLFLQEGGAHSLESLKDLLFGKPVSYQVPSHPMNRKGKAQGQLVGGNLALMVHLIGSRSEVNLSGKILFLEDVGEYHYALDRMMIQLKRTGQLAELAGLIVGHFSNLSDDPSIYGKTAYEIVEEAVAEYEYPRSYGFPVGHEPENWAMPVGRAMELTVLENHCTLVEEIIG</sequence>
<evidence type="ECO:0000256" key="4">
    <source>
        <dbReference type="ARBA" id="ARBA00022801"/>
    </source>
</evidence>
<evidence type="ECO:0000259" key="6">
    <source>
        <dbReference type="Pfam" id="PF02016"/>
    </source>
</evidence>
<name>A0ABT6Y9D6_9BACT</name>
<dbReference type="PIRSF" id="PIRSF028757">
    <property type="entry name" value="LD-carboxypeptidase"/>
    <property type="match status" value="1"/>
</dbReference>
<keyword evidence="4" id="KW-0378">Hydrolase</keyword>
<evidence type="ECO:0000256" key="1">
    <source>
        <dbReference type="ARBA" id="ARBA00010233"/>
    </source>
</evidence>
<dbReference type="InterPro" id="IPR027478">
    <property type="entry name" value="LdcA_N"/>
</dbReference>
<keyword evidence="5" id="KW-0720">Serine protease</keyword>
<protein>
    <submittedName>
        <fullName evidence="8">LD-carboxypeptidase</fullName>
    </submittedName>
</protein>
<evidence type="ECO:0000313" key="8">
    <source>
        <dbReference type="EMBL" id="MDI9860198.1"/>
    </source>
</evidence>
<dbReference type="Pfam" id="PF02016">
    <property type="entry name" value="Peptidase_S66"/>
    <property type="match status" value="1"/>
</dbReference>
<evidence type="ECO:0000256" key="2">
    <source>
        <dbReference type="ARBA" id="ARBA00022645"/>
    </source>
</evidence>
<dbReference type="EMBL" id="JASHIF010000010">
    <property type="protein sequence ID" value="MDI9860198.1"/>
    <property type="molecule type" value="Genomic_DNA"/>
</dbReference>
<dbReference type="Gene3D" id="3.40.50.10740">
    <property type="entry name" value="Class I glutamine amidotransferase-like"/>
    <property type="match status" value="1"/>
</dbReference>
<keyword evidence="9" id="KW-1185">Reference proteome</keyword>
<dbReference type="PANTHER" id="PTHR30237">
    <property type="entry name" value="MURAMOYLTETRAPEPTIDE CARBOXYPEPTIDASE"/>
    <property type="match status" value="1"/>
</dbReference>
<evidence type="ECO:0000256" key="5">
    <source>
        <dbReference type="ARBA" id="ARBA00022825"/>
    </source>
</evidence>
<dbReference type="RefSeq" id="WP_283344984.1">
    <property type="nucleotide sequence ID" value="NZ_JASHIF010000010.1"/>
</dbReference>
<dbReference type="SUPFAM" id="SSF52317">
    <property type="entry name" value="Class I glutamine amidotransferase-like"/>
    <property type="match status" value="1"/>
</dbReference>
<evidence type="ECO:0000313" key="9">
    <source>
        <dbReference type="Proteomes" id="UP001236507"/>
    </source>
</evidence>
<keyword evidence="2" id="KW-0121">Carboxypeptidase</keyword>
<evidence type="ECO:0000256" key="3">
    <source>
        <dbReference type="ARBA" id="ARBA00022670"/>
    </source>
</evidence>
<proteinExistence type="inferred from homology"/>
<dbReference type="InterPro" id="IPR040921">
    <property type="entry name" value="Peptidase_S66C"/>
</dbReference>
<comment type="similarity">
    <text evidence="1">Belongs to the peptidase S66 family.</text>
</comment>
<dbReference type="InterPro" id="IPR003507">
    <property type="entry name" value="S66_fam"/>
</dbReference>
<dbReference type="Pfam" id="PF17676">
    <property type="entry name" value="Peptidase_S66C"/>
    <property type="match status" value="1"/>
</dbReference>
<keyword evidence="3" id="KW-0645">Protease</keyword>
<dbReference type="Proteomes" id="UP001236507">
    <property type="component" value="Unassembled WGS sequence"/>
</dbReference>
<dbReference type="InterPro" id="IPR040449">
    <property type="entry name" value="Peptidase_S66_N"/>
</dbReference>
<dbReference type="InterPro" id="IPR027461">
    <property type="entry name" value="Carboxypeptidase_A_C_sf"/>
</dbReference>
<evidence type="ECO:0000259" key="7">
    <source>
        <dbReference type="Pfam" id="PF17676"/>
    </source>
</evidence>
<comment type="caution">
    <text evidence="8">The sequence shown here is derived from an EMBL/GenBank/DDBJ whole genome shotgun (WGS) entry which is preliminary data.</text>
</comment>
<gene>
    <name evidence="8" type="ORF">QM524_13345</name>
</gene>
<feature type="domain" description="LD-carboxypeptidase N-terminal" evidence="6">
    <location>
        <begin position="13"/>
        <end position="129"/>
    </location>
</feature>
<feature type="domain" description="LD-carboxypeptidase C-terminal" evidence="7">
    <location>
        <begin position="172"/>
        <end position="288"/>
    </location>
</feature>
<dbReference type="PANTHER" id="PTHR30237:SF2">
    <property type="entry name" value="MUREIN TETRAPEPTIDE CARBOXYPEPTIDASE"/>
    <property type="match status" value="1"/>
</dbReference>